<protein>
    <submittedName>
        <fullName evidence="6">Endonuclease Vlike [Aplysia californica]</fullName>
    </submittedName>
</protein>
<keyword evidence="5" id="KW-0378">Hydrolase</keyword>
<organism evidence="6">
    <name type="scientific">Lepeophtheirus salmonis</name>
    <name type="common">Salmon louse</name>
    <name type="synonym">Caligus salmonis</name>
    <dbReference type="NCBI Taxonomy" id="72036"/>
    <lineage>
        <taxon>Eukaryota</taxon>
        <taxon>Metazoa</taxon>
        <taxon>Ecdysozoa</taxon>
        <taxon>Arthropoda</taxon>
        <taxon>Crustacea</taxon>
        <taxon>Multicrustacea</taxon>
        <taxon>Hexanauplia</taxon>
        <taxon>Copepoda</taxon>
        <taxon>Siphonostomatoida</taxon>
        <taxon>Caligidae</taxon>
        <taxon>Lepeophtheirus</taxon>
    </lineage>
</organism>
<evidence type="ECO:0000256" key="5">
    <source>
        <dbReference type="ARBA" id="ARBA00022801"/>
    </source>
</evidence>
<proteinExistence type="predicted"/>
<dbReference type="GO" id="GO:0003727">
    <property type="term" value="F:single-stranded RNA binding"/>
    <property type="evidence" value="ECO:0007669"/>
    <property type="project" value="TreeGrafter"/>
</dbReference>
<sequence>MIELNAPYLAGFLAFREAEPLIDLIRHQITVSAPQIRPDVIFADGNGILHPQRCGLACHIGLALDIPTVGVAKNLYMLPEDGIANDESHKKKIASMSKRGDSFLITSNAMNGEILGMALRTQSEASKPIYVSIGHKIDLDTAKDLVLSASNYRVPEPTRQADILSREFLRNNYLNG</sequence>
<evidence type="ECO:0000256" key="1">
    <source>
        <dbReference type="ARBA" id="ARBA00004496"/>
    </source>
</evidence>
<dbReference type="GO" id="GO:0005730">
    <property type="term" value="C:nucleolus"/>
    <property type="evidence" value="ECO:0007669"/>
    <property type="project" value="TreeGrafter"/>
</dbReference>
<evidence type="ECO:0000256" key="2">
    <source>
        <dbReference type="ARBA" id="ARBA00022490"/>
    </source>
</evidence>
<comment type="subcellular location">
    <subcellularLocation>
        <location evidence="1">Cytoplasm</location>
    </subcellularLocation>
</comment>
<dbReference type="GO" id="GO:0006281">
    <property type="term" value="P:DNA repair"/>
    <property type="evidence" value="ECO:0007669"/>
    <property type="project" value="InterPro"/>
</dbReference>
<accession>A0A0K2SYY3</accession>
<evidence type="ECO:0000256" key="4">
    <source>
        <dbReference type="ARBA" id="ARBA00022759"/>
    </source>
</evidence>
<dbReference type="Pfam" id="PF04493">
    <property type="entry name" value="Endonuclease_5"/>
    <property type="match status" value="1"/>
</dbReference>
<reference evidence="6" key="1">
    <citation type="submission" date="2014-05" db="EMBL/GenBank/DDBJ databases">
        <authorList>
            <person name="Chronopoulou M."/>
        </authorList>
    </citation>
    <scope>NUCLEOTIDE SEQUENCE</scope>
    <source>
        <tissue evidence="6">Whole organism</tissue>
    </source>
</reference>
<dbReference type="OMA" id="CGIASHF"/>
<dbReference type="EMBL" id="HACA01001226">
    <property type="protein sequence ID" value="CDW18587.1"/>
    <property type="molecule type" value="Transcribed_RNA"/>
</dbReference>
<evidence type="ECO:0000313" key="6">
    <source>
        <dbReference type="EMBL" id="CDW18587.1"/>
    </source>
</evidence>
<dbReference type="InterPro" id="IPR007581">
    <property type="entry name" value="Endonuclease-V"/>
</dbReference>
<dbReference type="GO" id="GO:0016891">
    <property type="term" value="F:RNA endonuclease activity producing 5'-phosphomonoesters, hydrolytic mechanism"/>
    <property type="evidence" value="ECO:0007669"/>
    <property type="project" value="TreeGrafter"/>
</dbReference>
<evidence type="ECO:0000256" key="3">
    <source>
        <dbReference type="ARBA" id="ARBA00022722"/>
    </source>
</evidence>
<dbReference type="CDD" id="cd06559">
    <property type="entry name" value="Endonuclease_V"/>
    <property type="match status" value="1"/>
</dbReference>
<dbReference type="Gene3D" id="3.30.2170.10">
    <property type="entry name" value="archaeoglobus fulgidus dsm 4304 superfamily"/>
    <property type="match status" value="1"/>
</dbReference>
<dbReference type="AlphaFoldDB" id="A0A0K2SYY3"/>
<dbReference type="OrthoDB" id="20018at2759"/>
<dbReference type="PANTHER" id="PTHR28511">
    <property type="entry name" value="ENDONUCLEASE V"/>
    <property type="match status" value="1"/>
</dbReference>
<name>A0A0K2SYY3_LEPSM</name>
<dbReference type="PANTHER" id="PTHR28511:SF1">
    <property type="entry name" value="ENDONUCLEASE V"/>
    <property type="match status" value="1"/>
</dbReference>
<keyword evidence="4 6" id="KW-0255">Endonuclease</keyword>
<keyword evidence="2" id="KW-0963">Cytoplasm</keyword>
<dbReference type="GO" id="GO:0005737">
    <property type="term" value="C:cytoplasm"/>
    <property type="evidence" value="ECO:0007669"/>
    <property type="project" value="UniProtKB-SubCell"/>
</dbReference>
<keyword evidence="3" id="KW-0540">Nuclease</keyword>